<reference evidence="2" key="1">
    <citation type="submission" date="2021-06" db="EMBL/GenBank/DDBJ databases">
        <authorList>
            <person name="Gannon L."/>
            <person name="Redgwell R T."/>
            <person name="Michniewski S."/>
            <person name="Harrison D C."/>
            <person name="Millard A."/>
        </authorList>
    </citation>
    <scope>NUCLEOTIDE SEQUENCE</scope>
</reference>
<organism evidence="2">
    <name type="scientific">uncultured marine phage</name>
    <dbReference type="NCBI Taxonomy" id="707152"/>
    <lineage>
        <taxon>Viruses</taxon>
        <taxon>environmental samples</taxon>
    </lineage>
</organism>
<sequence length="169" mass="19954">MRKLFKFQEFINEEFDFQQKQDQILDKISKDGIDSLTPSELAFLDAHSKGIDDIEKAHTNIMKEEERAEGKFERDIFSFEVEEVEDYEGDKNIYGNLVFDMGRLKDEFYGKFTFNPDGTLNYYIFNPLGNAGGIATADDEHYFEDMLSTTRMKDRFEEFSKELYNFFIN</sequence>
<evidence type="ECO:0000313" key="2">
    <source>
        <dbReference type="EMBL" id="CAG7580353.1"/>
    </source>
</evidence>
<dbReference type="EMBL" id="OU342829">
    <property type="protein sequence ID" value="CAG7580353.1"/>
    <property type="molecule type" value="Genomic_DNA"/>
</dbReference>
<feature type="domain" description="DUF6576" evidence="1">
    <location>
        <begin position="18"/>
        <end position="49"/>
    </location>
</feature>
<dbReference type="InterPro" id="IPR046483">
    <property type="entry name" value="DUF6576"/>
</dbReference>
<gene>
    <name evidence="2" type="ORF">SLAVMIC_00373</name>
</gene>
<proteinExistence type="predicted"/>
<dbReference type="Pfam" id="PF20216">
    <property type="entry name" value="DUF6576"/>
    <property type="match status" value="1"/>
</dbReference>
<protein>
    <recommendedName>
        <fullName evidence="1">DUF6576 domain-containing protein</fullName>
    </recommendedName>
</protein>
<evidence type="ECO:0000259" key="1">
    <source>
        <dbReference type="Pfam" id="PF20216"/>
    </source>
</evidence>
<name>A0A8D9FQ63_9VIRU</name>
<accession>A0A8D9FQ63</accession>